<keyword evidence="6" id="KW-0812">Transmembrane</keyword>
<dbReference type="InterPro" id="IPR043142">
    <property type="entry name" value="PapC-like_C_sf"/>
</dbReference>
<keyword evidence="7 10" id="KW-0732">Signal</keyword>
<protein>
    <submittedName>
        <fullName evidence="13">Pilus assembly protein PapC</fullName>
    </submittedName>
</protein>
<dbReference type="Gene3D" id="3.10.20.410">
    <property type="match status" value="1"/>
</dbReference>
<evidence type="ECO:0000256" key="8">
    <source>
        <dbReference type="ARBA" id="ARBA00023136"/>
    </source>
</evidence>
<dbReference type="Pfam" id="PF00577">
    <property type="entry name" value="Usher"/>
    <property type="match status" value="1"/>
</dbReference>
<dbReference type="Gene3D" id="2.60.40.2610">
    <property type="entry name" value="Outer membrane usher protein FimD, plug domain"/>
    <property type="match status" value="1"/>
</dbReference>
<proteinExistence type="inferred from homology"/>
<keyword evidence="3" id="KW-0813">Transport</keyword>
<evidence type="ECO:0000313" key="13">
    <source>
        <dbReference type="EMBL" id="KUQ85908.1"/>
    </source>
</evidence>
<dbReference type="EMBL" id="LRCR01000003">
    <property type="protein sequence ID" value="KUQ85908.1"/>
    <property type="molecule type" value="Genomic_DNA"/>
</dbReference>
<dbReference type="Gene3D" id="2.60.40.3110">
    <property type="match status" value="1"/>
</dbReference>
<evidence type="ECO:0000256" key="3">
    <source>
        <dbReference type="ARBA" id="ARBA00022448"/>
    </source>
</evidence>
<dbReference type="InterPro" id="IPR025949">
    <property type="entry name" value="PapC-like_C"/>
</dbReference>
<evidence type="ECO:0000256" key="10">
    <source>
        <dbReference type="SAM" id="SignalP"/>
    </source>
</evidence>
<keyword evidence="8" id="KW-0472">Membrane</keyword>
<dbReference type="SUPFAM" id="SSF141729">
    <property type="entry name" value="FimD N-terminal domain-like"/>
    <property type="match status" value="1"/>
</dbReference>
<evidence type="ECO:0000259" key="11">
    <source>
        <dbReference type="Pfam" id="PF13953"/>
    </source>
</evidence>
<dbReference type="InterPro" id="IPR000015">
    <property type="entry name" value="Fimb_usher"/>
</dbReference>
<evidence type="ECO:0000256" key="1">
    <source>
        <dbReference type="ARBA" id="ARBA00004571"/>
    </source>
</evidence>
<dbReference type="GO" id="GO:0009297">
    <property type="term" value="P:pilus assembly"/>
    <property type="evidence" value="ECO:0007669"/>
    <property type="project" value="InterPro"/>
</dbReference>
<evidence type="ECO:0000256" key="2">
    <source>
        <dbReference type="ARBA" id="ARBA00008064"/>
    </source>
</evidence>
<keyword evidence="4" id="KW-1134">Transmembrane beta strand</keyword>
<dbReference type="InterPro" id="IPR025885">
    <property type="entry name" value="PapC_N"/>
</dbReference>
<gene>
    <name evidence="13" type="ORF">AWI28_09740</name>
</gene>
<keyword evidence="5" id="KW-1029">Fimbrium biogenesis</keyword>
<feature type="domain" description="PapC-like C-terminal" evidence="11">
    <location>
        <begin position="763"/>
        <end position="823"/>
    </location>
</feature>
<accession>A0A0X4EW54</accession>
<dbReference type="Pfam" id="PF13954">
    <property type="entry name" value="PapC_N"/>
    <property type="match status" value="1"/>
</dbReference>
<reference evidence="14" key="1">
    <citation type="submission" date="2016-01" db="EMBL/GenBank/DDBJ databases">
        <title>WGS of SAMN04407783.</title>
        <authorList>
            <person name="Adams M."/>
            <person name="Sutton G."/>
            <person name="Nelson K."/>
            <person name="Thaden J."/>
            <person name="Fowler V."/>
            <person name="Mccorrison J."/>
            <person name="Sanka R."/>
            <person name="Brinkac L."/>
            <person name="Nierman W."/>
        </authorList>
    </citation>
    <scope>NUCLEOTIDE SEQUENCE [LARGE SCALE GENOMIC DNA]</scope>
    <source>
        <strain evidence="14">GN04363</strain>
    </source>
</reference>
<evidence type="ECO:0000256" key="9">
    <source>
        <dbReference type="ARBA" id="ARBA00023237"/>
    </source>
</evidence>
<dbReference type="Proteomes" id="UP000064715">
    <property type="component" value="Unassembled WGS sequence"/>
</dbReference>
<comment type="subcellular location">
    <subcellularLocation>
        <location evidence="1">Cell outer membrane</location>
        <topology evidence="1">Multi-pass membrane protein</topology>
    </subcellularLocation>
</comment>
<feature type="chain" id="PRO_5007060651" evidence="10">
    <location>
        <begin position="21"/>
        <end position="841"/>
    </location>
</feature>
<dbReference type="GO" id="GO:0015473">
    <property type="term" value="F:fimbrial usher porin activity"/>
    <property type="evidence" value="ECO:0007669"/>
    <property type="project" value="InterPro"/>
</dbReference>
<evidence type="ECO:0000256" key="4">
    <source>
        <dbReference type="ARBA" id="ARBA00022452"/>
    </source>
</evidence>
<dbReference type="Pfam" id="PF13953">
    <property type="entry name" value="PapC_C"/>
    <property type="match status" value="1"/>
</dbReference>
<dbReference type="AlphaFoldDB" id="A0A0X4EW54"/>
<dbReference type="InterPro" id="IPR037224">
    <property type="entry name" value="PapC_N_sf"/>
</dbReference>
<evidence type="ECO:0000256" key="6">
    <source>
        <dbReference type="ARBA" id="ARBA00022692"/>
    </source>
</evidence>
<dbReference type="GO" id="GO:0009279">
    <property type="term" value="C:cell outer membrane"/>
    <property type="evidence" value="ECO:0007669"/>
    <property type="project" value="UniProtKB-SubCell"/>
</dbReference>
<name>A0A0X4EW54_9ENTR</name>
<dbReference type="OrthoDB" id="6554712at2"/>
<dbReference type="RefSeq" id="WP_059310305.1">
    <property type="nucleotide sequence ID" value="NZ_LRCR01000003.1"/>
</dbReference>
<evidence type="ECO:0000256" key="5">
    <source>
        <dbReference type="ARBA" id="ARBA00022558"/>
    </source>
</evidence>
<dbReference type="PANTHER" id="PTHR30451">
    <property type="entry name" value="OUTER MEMBRANE USHER PROTEIN"/>
    <property type="match status" value="1"/>
</dbReference>
<dbReference type="InterPro" id="IPR042186">
    <property type="entry name" value="FimD_plug_dom"/>
</dbReference>
<feature type="signal peptide" evidence="10">
    <location>
        <begin position="1"/>
        <end position="20"/>
    </location>
</feature>
<evidence type="ECO:0000259" key="12">
    <source>
        <dbReference type="Pfam" id="PF13954"/>
    </source>
</evidence>
<dbReference type="PANTHER" id="PTHR30451:SF21">
    <property type="entry name" value="FIMBRIAL USHER DOMAIN-CONTAINING PROTEIN YDET-RELATED"/>
    <property type="match status" value="1"/>
</dbReference>
<feature type="domain" description="PapC N-terminal" evidence="12">
    <location>
        <begin position="26"/>
        <end position="171"/>
    </location>
</feature>
<sequence>MKRKILCATVISLVIRQAVAAESELQFNPAFLNGESANSADLAWVNAGSALPPGDYNLNVYINNNYAFTGNVTFRIAENTAGEALPCLTPEQIAALGIDSQQAKGGALPLAQRCIFLTQAFADSRFDFDQQTLTLNFTVPQSAMRNLPRGYVSPESWEAGIPAAWLNYVVNGSNNEYQGETRTRDRQLFASLNSAINLGAWRLRDFTTWTKESNELTHVQTWLQRDIPGLNAQAYAGETYTSSQVFDSVGLRGVALKTDDNMLPASLSGYAPEVRGIARSNATVTVRQNGNIIYQTSVPPGAFVLKDLYPTSSGGDLAVTIQENDGSQTQYTIPFASVPNLVRNGQVKYAFGAGTYRPMGDQASPSFAQGEMFYGWRYGLTFYGGAQFADRYNGLAFGVGQNLGRFGAYSIDLTHARSQLADDRHYTGDSVRLRYSKLLNDIGTRVNFFSLRYSTEGFYTLSDTTYKGMAGGTPKQIVEDDGTVTTHYDTVYNLRMSRKAKNQLLLSQPMGEYGSLSLSWDQQTYWNTSNTTQSLQFAWNATFRNVSLGVSVQRSASLYDNKKENLLALSLSVPFGNPQLATRARFTTTHADSTGTTASTGVSGYLPGQENLFYSVNQRYSRQQQYGGDVALQYEGARGDYNLGYSYTRDSQNLSYGMSGGAVLHEDGLTLSQPLGNTNILVKAPGASNVSVLNHKGIKTDSRGYAVIPYATPYRVNQVALDVTTAGNDVELENAIVNKTPTDGALVRATLVTRQGAKAMFSVRRGNDVLPFGTLVSLSDDKTSGIVGDGGSLYLSGLPAKGALSAVWGRSSDQRCTINYALNKQNYNARTGLYSQEVVCQ</sequence>
<comment type="similarity">
    <text evidence="2">Belongs to the fimbrial export usher family.</text>
</comment>
<evidence type="ECO:0000256" key="7">
    <source>
        <dbReference type="ARBA" id="ARBA00022729"/>
    </source>
</evidence>
<dbReference type="FunFam" id="2.60.40.3110:FF:000001">
    <property type="entry name" value="Putative fimbrial outer membrane usher"/>
    <property type="match status" value="1"/>
</dbReference>
<comment type="caution">
    <text evidence="13">The sequence shown here is derived from an EMBL/GenBank/DDBJ whole genome shotgun (WGS) entry which is preliminary data.</text>
</comment>
<organism evidence="13 14">
    <name type="scientific">Enterobacter genomosp. O</name>
    <dbReference type="NCBI Taxonomy" id="2364150"/>
    <lineage>
        <taxon>Bacteria</taxon>
        <taxon>Pseudomonadati</taxon>
        <taxon>Pseudomonadota</taxon>
        <taxon>Gammaproteobacteria</taxon>
        <taxon>Enterobacterales</taxon>
        <taxon>Enterobacteriaceae</taxon>
        <taxon>Enterobacter</taxon>
        <taxon>Enterobacter cloacae complex</taxon>
        <taxon>Enterobacter cloacae complex clade O</taxon>
    </lineage>
</organism>
<evidence type="ECO:0000313" key="14">
    <source>
        <dbReference type="Proteomes" id="UP000064715"/>
    </source>
</evidence>
<keyword evidence="14" id="KW-1185">Reference proteome</keyword>
<keyword evidence="9" id="KW-0998">Cell outer membrane</keyword>
<dbReference type="FunFam" id="2.60.40.2610:FF:000001">
    <property type="entry name" value="Outer membrane fimbrial usher protein"/>
    <property type="match status" value="1"/>
</dbReference>
<dbReference type="Gene3D" id="2.60.40.2070">
    <property type="match status" value="1"/>
</dbReference>